<dbReference type="AlphaFoldDB" id="A0A1R3H0M5"/>
<dbReference type="SMART" id="SM00853">
    <property type="entry name" value="MutL_C"/>
    <property type="match status" value="1"/>
</dbReference>
<dbReference type="InterPro" id="IPR020568">
    <property type="entry name" value="Ribosomal_Su5_D2-typ_SF"/>
</dbReference>
<dbReference type="GO" id="GO:0140664">
    <property type="term" value="F:ATP-dependent DNA damage sensor activity"/>
    <property type="evidence" value="ECO:0007669"/>
    <property type="project" value="InterPro"/>
</dbReference>
<comment type="similarity">
    <text evidence="1">Belongs to the DNA mismatch repair MutL/HexB family.</text>
</comment>
<dbReference type="EMBL" id="AWWV01012870">
    <property type="protein sequence ID" value="OMO63806.1"/>
    <property type="molecule type" value="Genomic_DNA"/>
</dbReference>
<dbReference type="PANTHER" id="PTHR10073:SF52">
    <property type="entry name" value="MISMATCH REPAIR ENDONUCLEASE PMS2"/>
    <property type="match status" value="1"/>
</dbReference>
<dbReference type="Gene3D" id="3.30.1370.100">
    <property type="entry name" value="MutL, C-terminal domain, regulatory subdomain"/>
    <property type="match status" value="1"/>
</dbReference>
<dbReference type="FunFam" id="3.30.230.10:FF:000054">
    <property type="entry name" value="DNA mismatch repair protein PMS1"/>
    <property type="match status" value="1"/>
</dbReference>
<dbReference type="GO" id="GO:0006310">
    <property type="term" value="P:DNA recombination"/>
    <property type="evidence" value="ECO:0007669"/>
    <property type="project" value="EnsemblPlants"/>
</dbReference>
<accession>A0A1R3H0M5</accession>
<dbReference type="Gene3D" id="3.30.230.10">
    <property type="match status" value="1"/>
</dbReference>
<dbReference type="InterPro" id="IPR013507">
    <property type="entry name" value="DNA_mismatch_S5_2-like"/>
</dbReference>
<dbReference type="GO" id="GO:0009555">
    <property type="term" value="P:pollen development"/>
    <property type="evidence" value="ECO:0007669"/>
    <property type="project" value="EnsemblPlants"/>
</dbReference>
<dbReference type="Pfam" id="PF01119">
    <property type="entry name" value="DNA_mis_repair"/>
    <property type="match status" value="1"/>
</dbReference>
<dbReference type="OMA" id="MRPRRMP"/>
<dbReference type="InterPro" id="IPR037198">
    <property type="entry name" value="MutL_C_sf"/>
</dbReference>
<dbReference type="GO" id="GO:0032389">
    <property type="term" value="C:MutLalpha complex"/>
    <property type="evidence" value="ECO:0007669"/>
    <property type="project" value="TreeGrafter"/>
</dbReference>
<sequence>MEGPAPSNSPVIKPINKGAVHRICAGQVILDLSSAVKELVENSLDAGATSIEVALKEYGEEWFQVIDNGCGISPNNFKVVALKHHTSKLADFMDLQFLTTFGFRGEALSSLCALGNLTIETRTKNEPVATHLTYDHSGLLIAERKTARQIGTTVTVKKLFSNLPVRSKEFHRNIRKEYGKLISLLNAYALIVKGVRVICSNTSGKNAKSLVVKTKGSGSLKDNIIQLFGTNVISGLEPVSICISDGCMVEGFLSKAGQGCGRNRGDMQYFFVNGRPVDMPKVSKLVNELYRGANSRQYPIAIMNFTIPTRACDVNVTPDKRKVFFSDESSILQSLREGLQRIYSSSNANYFVNKVEENSKEDNFSGFDSLLEKSSTLSEQLSPAAINSKVSMLEHSAEGNTSLRTVKIRSQSLPSSKESIASDHDNSIRTDLNIRAQETMNVDGVRESNGGQLTTGIDGTMNRNLPGGSVLSQSENLSRRDFTLRVHGTNKVTGLTASTDGKFTTHNSSASTAIAKGISGSKDSNSLSGHRFQSSLDKFVTLSKRKHESISTVLSEMPVLRNQSLHCRSKKSHSEINALGTGDQVDEVPEVSENEPCKILRTEIILDETEISHSPGANANDGKPGELLPIQELEDQEKAAPSEDIELTDSFCNDPEDIPKKASRVPKPESSSAFVLDAPKPSSGVLSVDATELFSKFSALTIRLVIGQFNLGFIIGKLDQDLFIVDQHAADEKYNFERLAQSTILNQQPLLRPLRLELSPEEEAVASMHMDIIRKNGFILEEDFHAPPGHHFKLRAVPFSKNITFGVEDVKDLISTLADSQGECSMISSYKMDTCDSVCPTRVRAMLASRACRSSIMVGDPLGRNEMQKILEHLADLKSPWNCPHGRPTMRHLVDLTTLSK</sequence>
<dbReference type="CDD" id="cd03484">
    <property type="entry name" value="MutL_Trans_hPMS_2_like"/>
    <property type="match status" value="1"/>
</dbReference>
<dbReference type="InterPro" id="IPR014721">
    <property type="entry name" value="Ribsml_uS5_D2-typ_fold_subgr"/>
</dbReference>
<keyword evidence="7" id="KW-1185">Reference proteome</keyword>
<dbReference type="OrthoDB" id="10254304at2759"/>
<evidence type="ECO:0000256" key="3">
    <source>
        <dbReference type="SAM" id="MobiDB-lite"/>
    </source>
</evidence>
<keyword evidence="2" id="KW-0227">DNA damage</keyword>
<evidence type="ECO:0000256" key="1">
    <source>
        <dbReference type="ARBA" id="ARBA00006082"/>
    </source>
</evidence>
<dbReference type="InterPro" id="IPR014762">
    <property type="entry name" value="DNA_mismatch_repair_CS"/>
</dbReference>
<dbReference type="GO" id="GO:0005524">
    <property type="term" value="F:ATP binding"/>
    <property type="evidence" value="ECO:0007669"/>
    <property type="project" value="InterPro"/>
</dbReference>
<organism evidence="6 7">
    <name type="scientific">Corchorus capsularis</name>
    <name type="common">Jute</name>
    <dbReference type="NCBI Taxonomy" id="210143"/>
    <lineage>
        <taxon>Eukaryota</taxon>
        <taxon>Viridiplantae</taxon>
        <taxon>Streptophyta</taxon>
        <taxon>Embryophyta</taxon>
        <taxon>Tracheophyta</taxon>
        <taxon>Spermatophyta</taxon>
        <taxon>Magnoliopsida</taxon>
        <taxon>eudicotyledons</taxon>
        <taxon>Gunneridae</taxon>
        <taxon>Pentapetalae</taxon>
        <taxon>rosids</taxon>
        <taxon>malvids</taxon>
        <taxon>Malvales</taxon>
        <taxon>Malvaceae</taxon>
        <taxon>Grewioideae</taxon>
        <taxon>Apeibeae</taxon>
        <taxon>Corchorus</taxon>
    </lineage>
</organism>
<dbReference type="GO" id="GO:0048316">
    <property type="term" value="P:seed development"/>
    <property type="evidence" value="ECO:0007669"/>
    <property type="project" value="EnsemblPlants"/>
</dbReference>
<name>A0A1R3H0M5_COCAP</name>
<evidence type="ECO:0000259" key="4">
    <source>
        <dbReference type="SMART" id="SM00853"/>
    </source>
</evidence>
<feature type="non-terminal residue" evidence="6">
    <location>
        <position position="901"/>
    </location>
</feature>
<proteinExistence type="inferred from homology"/>
<dbReference type="FunFam" id="3.30.565.10:FF:000014">
    <property type="entry name" value="Mismatch repair endonuclease pms1, putative"/>
    <property type="match status" value="1"/>
</dbReference>
<feature type="region of interest" description="Disordered" evidence="3">
    <location>
        <begin position="445"/>
        <end position="472"/>
    </location>
</feature>
<dbReference type="InterPro" id="IPR042121">
    <property type="entry name" value="MutL_C_regsub"/>
</dbReference>
<feature type="region of interest" description="Disordered" evidence="3">
    <location>
        <begin position="636"/>
        <end position="666"/>
    </location>
</feature>
<dbReference type="InterPro" id="IPR036890">
    <property type="entry name" value="HATPase_C_sf"/>
</dbReference>
<dbReference type="InterPro" id="IPR038973">
    <property type="entry name" value="MutL/Mlh/Pms-like"/>
</dbReference>
<dbReference type="NCBIfam" id="TIGR00585">
    <property type="entry name" value="mutl"/>
    <property type="match status" value="1"/>
</dbReference>
<dbReference type="PANTHER" id="PTHR10073">
    <property type="entry name" value="DNA MISMATCH REPAIR PROTEIN MLH, PMS, MUTL"/>
    <property type="match status" value="1"/>
</dbReference>
<reference evidence="6 7" key="1">
    <citation type="submission" date="2013-09" db="EMBL/GenBank/DDBJ databases">
        <title>Corchorus capsularis genome sequencing.</title>
        <authorList>
            <person name="Alam M."/>
            <person name="Haque M.S."/>
            <person name="Islam M.S."/>
            <person name="Emdad E.M."/>
            <person name="Islam M.M."/>
            <person name="Ahmed B."/>
            <person name="Halim A."/>
            <person name="Hossen Q.M.M."/>
            <person name="Hossain M.Z."/>
            <person name="Ahmed R."/>
            <person name="Khan M.M."/>
            <person name="Islam R."/>
            <person name="Rashid M.M."/>
            <person name="Khan S.A."/>
            <person name="Rahman M.S."/>
            <person name="Alam M."/>
        </authorList>
    </citation>
    <scope>NUCLEOTIDE SEQUENCE [LARGE SCALE GENOMIC DNA]</scope>
    <source>
        <strain evidence="7">cv. CVL-1</strain>
        <tissue evidence="6">Whole seedling</tissue>
    </source>
</reference>
<feature type="compositionally biased region" description="Polar residues" evidence="3">
    <location>
        <begin position="449"/>
        <end position="463"/>
    </location>
</feature>
<dbReference type="SUPFAM" id="SSF118116">
    <property type="entry name" value="DNA mismatch repair protein MutL"/>
    <property type="match status" value="1"/>
</dbReference>
<dbReference type="FunFam" id="3.30.1370.100:FF:000001">
    <property type="entry name" value="Mismatch repair endonuclease pms1, putative"/>
    <property type="match status" value="1"/>
</dbReference>
<dbReference type="GO" id="GO:0006298">
    <property type="term" value="P:mismatch repair"/>
    <property type="evidence" value="ECO:0007669"/>
    <property type="project" value="EnsemblPlants"/>
</dbReference>
<dbReference type="SUPFAM" id="SSF54211">
    <property type="entry name" value="Ribosomal protein S5 domain 2-like"/>
    <property type="match status" value="1"/>
</dbReference>
<dbReference type="PROSITE" id="PS00058">
    <property type="entry name" value="DNA_MISMATCH_REPAIR_1"/>
    <property type="match status" value="1"/>
</dbReference>
<protein>
    <submittedName>
        <fullName evidence="6">DNA mismatch repair protein</fullName>
    </submittedName>
</protein>
<evidence type="ECO:0000313" key="7">
    <source>
        <dbReference type="Proteomes" id="UP000188268"/>
    </source>
</evidence>
<gene>
    <name evidence="6" type="ORF">CCACVL1_22254</name>
</gene>
<dbReference type="GO" id="GO:0030983">
    <property type="term" value="F:mismatched DNA binding"/>
    <property type="evidence" value="ECO:0007669"/>
    <property type="project" value="InterPro"/>
</dbReference>
<dbReference type="GO" id="GO:0016887">
    <property type="term" value="F:ATP hydrolysis activity"/>
    <property type="evidence" value="ECO:0007669"/>
    <property type="project" value="InterPro"/>
</dbReference>
<dbReference type="SMART" id="SM01340">
    <property type="entry name" value="DNA_mis_repair"/>
    <property type="match status" value="1"/>
</dbReference>
<feature type="domain" description="MutL C-terminal dimerisation" evidence="4">
    <location>
        <begin position="705"/>
        <end position="862"/>
    </location>
</feature>
<evidence type="ECO:0000313" key="6">
    <source>
        <dbReference type="EMBL" id="OMO63806.1"/>
    </source>
</evidence>
<dbReference type="SUPFAM" id="SSF55874">
    <property type="entry name" value="ATPase domain of HSP90 chaperone/DNA topoisomerase II/histidine kinase"/>
    <property type="match status" value="1"/>
</dbReference>
<dbReference type="InterPro" id="IPR042120">
    <property type="entry name" value="MutL_C_dimsub"/>
</dbReference>
<dbReference type="Gramene" id="OMO63806">
    <property type="protein sequence ID" value="OMO63806"/>
    <property type="gene ID" value="CCACVL1_22254"/>
</dbReference>
<dbReference type="Gene3D" id="3.30.565.10">
    <property type="entry name" value="Histidine kinase-like ATPase, C-terminal domain"/>
    <property type="match status" value="1"/>
</dbReference>
<feature type="domain" description="DNA mismatch repair protein S5" evidence="5">
    <location>
        <begin position="224"/>
        <end position="344"/>
    </location>
</feature>
<dbReference type="InterPro" id="IPR002099">
    <property type="entry name" value="MutL/Mlh/PMS"/>
</dbReference>
<dbReference type="STRING" id="210143.A0A1R3H0M5"/>
<dbReference type="Pfam" id="PF08676">
    <property type="entry name" value="MutL_C"/>
    <property type="match status" value="1"/>
</dbReference>
<evidence type="ECO:0000259" key="5">
    <source>
        <dbReference type="SMART" id="SM01340"/>
    </source>
</evidence>
<comment type="caution">
    <text evidence="6">The sequence shown here is derived from an EMBL/GenBank/DDBJ whole genome shotgun (WGS) entry which is preliminary data.</text>
</comment>
<dbReference type="Proteomes" id="UP000188268">
    <property type="component" value="Unassembled WGS sequence"/>
</dbReference>
<dbReference type="Gene3D" id="3.30.1540.20">
    <property type="entry name" value="MutL, C-terminal domain, dimerisation subdomain"/>
    <property type="match status" value="1"/>
</dbReference>
<dbReference type="CDD" id="cd16926">
    <property type="entry name" value="HATPase_MutL-MLH-PMS-like"/>
    <property type="match status" value="1"/>
</dbReference>
<evidence type="ECO:0000256" key="2">
    <source>
        <dbReference type="ARBA" id="ARBA00022763"/>
    </source>
</evidence>
<dbReference type="InterPro" id="IPR014790">
    <property type="entry name" value="MutL_C"/>
</dbReference>
<dbReference type="Pfam" id="PF13589">
    <property type="entry name" value="HATPase_c_3"/>
    <property type="match status" value="1"/>
</dbReference>